<protein>
    <submittedName>
        <fullName evidence="1">Uncharacterized protein</fullName>
    </submittedName>
</protein>
<proteinExistence type="predicted"/>
<dbReference type="AlphaFoldDB" id="A0A0C1ER16"/>
<accession>A0A0C1ER16</accession>
<gene>
    <name evidence="1" type="ORF">DB43_DT00060</name>
</gene>
<evidence type="ECO:0000313" key="2">
    <source>
        <dbReference type="Proteomes" id="UP000031307"/>
    </source>
</evidence>
<dbReference type="EMBL" id="JSAM01000014">
    <property type="protein sequence ID" value="KIA78569.1"/>
    <property type="molecule type" value="Genomic_DNA"/>
</dbReference>
<organism evidence="1 2">
    <name type="scientific">Parachlamydia acanthamoebae</name>
    <dbReference type="NCBI Taxonomy" id="83552"/>
    <lineage>
        <taxon>Bacteria</taxon>
        <taxon>Pseudomonadati</taxon>
        <taxon>Chlamydiota</taxon>
        <taxon>Chlamydiia</taxon>
        <taxon>Parachlamydiales</taxon>
        <taxon>Parachlamydiaceae</taxon>
        <taxon>Parachlamydia</taxon>
    </lineage>
</organism>
<reference evidence="1 2" key="1">
    <citation type="journal article" date="2014" name="Mol. Biol. Evol.">
        <title>Massive expansion of Ubiquitination-related gene families within the Chlamydiae.</title>
        <authorList>
            <person name="Domman D."/>
            <person name="Collingro A."/>
            <person name="Lagkouvardos I."/>
            <person name="Gehre L."/>
            <person name="Weinmaier T."/>
            <person name="Rattei T."/>
            <person name="Subtil A."/>
            <person name="Horn M."/>
        </authorList>
    </citation>
    <scope>NUCLEOTIDE SEQUENCE [LARGE SCALE GENOMIC DNA]</scope>
    <source>
        <strain evidence="1 2">OEW1</strain>
    </source>
</reference>
<dbReference type="PATRIC" id="fig|83552.4.peg.219"/>
<sequence length="276" mass="31771">MLIMIKYLFSLFIFGTFFNLFSENFPWSNSRQDYLIQQAQIFFNEQEGKYPKLAYPITKNQLEVIFQLFKKSEVEIIGYGSLIHPASALKTVSQQAIQTFQPIVAFGAKRVFERDVARVAHWGKQIRMNDTGMLNIFPTQNLRSMFNGISMKVDINELFQLTEREIGYDLIPLVTLNWNDAINENNLTPAFFIGYAFSASDQPRQGKIYISTCVNPVPGYSYASMEGAEHYGKAFLNFWIDTTLLADRKTPFILWLKNPQINCDCKKGCLLPTKMN</sequence>
<evidence type="ECO:0000313" key="1">
    <source>
        <dbReference type="EMBL" id="KIA78569.1"/>
    </source>
</evidence>
<name>A0A0C1ER16_9BACT</name>
<comment type="caution">
    <text evidence="1">The sequence shown here is derived from an EMBL/GenBank/DDBJ whole genome shotgun (WGS) entry which is preliminary data.</text>
</comment>
<dbReference type="Proteomes" id="UP000031307">
    <property type="component" value="Unassembled WGS sequence"/>
</dbReference>